<organism evidence="1 2">
    <name type="scientific">Desulfoprunum benzoelyticum</name>
    <dbReference type="NCBI Taxonomy" id="1506996"/>
    <lineage>
        <taxon>Bacteria</taxon>
        <taxon>Pseudomonadati</taxon>
        <taxon>Thermodesulfobacteriota</taxon>
        <taxon>Desulfobulbia</taxon>
        <taxon>Desulfobulbales</taxon>
        <taxon>Desulfobulbaceae</taxon>
        <taxon>Desulfoprunum</taxon>
    </lineage>
</organism>
<dbReference type="RefSeq" id="WP_183351933.1">
    <property type="nucleotide sequence ID" value="NZ_JACHEO010000019.1"/>
</dbReference>
<proteinExistence type="predicted"/>
<evidence type="ECO:0000313" key="2">
    <source>
        <dbReference type="Proteomes" id="UP000539642"/>
    </source>
</evidence>
<dbReference type="Proteomes" id="UP000539642">
    <property type="component" value="Unassembled WGS sequence"/>
</dbReference>
<evidence type="ECO:0000313" key="1">
    <source>
        <dbReference type="EMBL" id="MBB5349123.1"/>
    </source>
</evidence>
<sequence>MKEEYNFNLTLPLADLDAAMLVLDEARATYPDMRLSRKPDRHGNARFYLCFPYHGVRTDLRFGEWFMARNTKNWELFGPNYGIWGLS</sequence>
<reference evidence="1 2" key="1">
    <citation type="submission" date="2020-08" db="EMBL/GenBank/DDBJ databases">
        <title>Genomic Encyclopedia of Type Strains, Phase IV (KMG-IV): sequencing the most valuable type-strain genomes for metagenomic binning, comparative biology and taxonomic classification.</title>
        <authorList>
            <person name="Goeker M."/>
        </authorList>
    </citation>
    <scope>NUCLEOTIDE SEQUENCE [LARGE SCALE GENOMIC DNA]</scope>
    <source>
        <strain evidence="1 2">DSM 28570</strain>
    </source>
</reference>
<protein>
    <submittedName>
        <fullName evidence="1">Uncharacterized protein</fullName>
    </submittedName>
</protein>
<dbReference type="EMBL" id="JACHEO010000019">
    <property type="protein sequence ID" value="MBB5349123.1"/>
    <property type="molecule type" value="Genomic_DNA"/>
</dbReference>
<dbReference type="AlphaFoldDB" id="A0A840UW69"/>
<name>A0A840UW69_9BACT</name>
<keyword evidence="2" id="KW-1185">Reference proteome</keyword>
<accession>A0A840UW69</accession>
<gene>
    <name evidence="1" type="ORF">HNQ81_002874</name>
</gene>
<comment type="caution">
    <text evidence="1">The sequence shown here is derived from an EMBL/GenBank/DDBJ whole genome shotgun (WGS) entry which is preliminary data.</text>
</comment>